<dbReference type="SUPFAM" id="SSF51735">
    <property type="entry name" value="NAD(P)-binding Rossmann-fold domains"/>
    <property type="match status" value="1"/>
</dbReference>
<accession>A0ABR9M203</accession>
<dbReference type="PANTHER" id="PTHR43162:SF1">
    <property type="entry name" value="PRESTALK A DIFFERENTIATION PROTEIN A"/>
    <property type="match status" value="1"/>
</dbReference>
<name>A0ABR9M203_9ACTN</name>
<keyword evidence="2" id="KW-1185">Reference proteome</keyword>
<comment type="caution">
    <text evidence="1">The sequence shown here is derived from an EMBL/GenBank/DDBJ whole genome shotgun (WGS) entry which is preliminary data.</text>
</comment>
<protein>
    <submittedName>
        <fullName evidence="1">Uncharacterized protein YbjT (DUF2867 family)</fullName>
    </submittedName>
</protein>
<dbReference type="Gene3D" id="3.40.50.720">
    <property type="entry name" value="NAD(P)-binding Rossmann-like Domain"/>
    <property type="match status" value="1"/>
</dbReference>
<reference evidence="1 2" key="1">
    <citation type="submission" date="2020-10" db="EMBL/GenBank/DDBJ databases">
        <title>Sequencing the genomes of 1000 actinobacteria strains.</title>
        <authorList>
            <person name="Klenk H.-P."/>
        </authorList>
    </citation>
    <scope>NUCLEOTIDE SEQUENCE [LARGE SCALE GENOMIC DNA]</scope>
    <source>
        <strain evidence="1 2">DSM 43173</strain>
    </source>
</reference>
<dbReference type="InterPro" id="IPR036291">
    <property type="entry name" value="NAD(P)-bd_dom_sf"/>
</dbReference>
<dbReference type="RefSeq" id="WP_318787053.1">
    <property type="nucleotide sequence ID" value="NZ_JADBEK010000001.1"/>
</dbReference>
<organism evidence="1 2">
    <name type="scientific">Nonomuraea angiospora</name>
    <dbReference type="NCBI Taxonomy" id="46172"/>
    <lineage>
        <taxon>Bacteria</taxon>
        <taxon>Bacillati</taxon>
        <taxon>Actinomycetota</taxon>
        <taxon>Actinomycetes</taxon>
        <taxon>Streptosporangiales</taxon>
        <taxon>Streptosporangiaceae</taxon>
        <taxon>Nonomuraea</taxon>
    </lineage>
</organism>
<sequence>MAGEDGVIRGPAGQGRVAAVAQDDIAEAAAAVLLDPGAHEGATYDLTGPQALTLDEVAAALTRATGRTITYHPETVEEAYESRRGYNAPGWQVAAWVSTYEAIAAGELEGVDDGIPTLTGHPATTFEELLAKGRG</sequence>
<proteinExistence type="predicted"/>
<dbReference type="Proteomes" id="UP000633509">
    <property type="component" value="Unassembled WGS sequence"/>
</dbReference>
<dbReference type="PANTHER" id="PTHR43162">
    <property type="match status" value="1"/>
</dbReference>
<dbReference type="Gene3D" id="3.90.25.10">
    <property type="entry name" value="UDP-galactose 4-epimerase, domain 1"/>
    <property type="match status" value="1"/>
</dbReference>
<gene>
    <name evidence="1" type="ORF">H4W80_005197</name>
</gene>
<evidence type="ECO:0000313" key="2">
    <source>
        <dbReference type="Proteomes" id="UP000633509"/>
    </source>
</evidence>
<dbReference type="InterPro" id="IPR051604">
    <property type="entry name" value="Ergot_Alk_Oxidoreductase"/>
</dbReference>
<dbReference type="EMBL" id="JADBEK010000001">
    <property type="protein sequence ID" value="MBE1586939.1"/>
    <property type="molecule type" value="Genomic_DNA"/>
</dbReference>
<evidence type="ECO:0000313" key="1">
    <source>
        <dbReference type="EMBL" id="MBE1586939.1"/>
    </source>
</evidence>